<gene>
    <name evidence="9" type="ORF">GCM10023094_11780</name>
</gene>
<keyword evidence="4" id="KW-0560">Oxidoreductase</keyword>
<keyword evidence="2" id="KW-0001">2Fe-2S</keyword>
<reference evidence="10" key="1">
    <citation type="journal article" date="2019" name="Int. J. Syst. Evol. Microbiol.">
        <title>The Global Catalogue of Microorganisms (GCM) 10K type strain sequencing project: providing services to taxonomists for standard genome sequencing and annotation.</title>
        <authorList>
            <consortium name="The Broad Institute Genomics Platform"/>
            <consortium name="The Broad Institute Genome Sequencing Center for Infectious Disease"/>
            <person name="Wu L."/>
            <person name="Ma J."/>
        </authorList>
    </citation>
    <scope>NUCLEOTIDE SEQUENCE [LARGE SCALE GENOMIC DNA]</scope>
    <source>
        <strain evidence="10">JCM 32206</strain>
    </source>
</reference>
<feature type="domain" description="Rieske" evidence="8">
    <location>
        <begin position="56"/>
        <end position="162"/>
    </location>
</feature>
<dbReference type="PANTHER" id="PTHR43756">
    <property type="entry name" value="CHOLINE MONOOXYGENASE, CHLOROPLASTIC"/>
    <property type="match status" value="1"/>
</dbReference>
<dbReference type="Pfam" id="PF00355">
    <property type="entry name" value="Rieske"/>
    <property type="match status" value="1"/>
</dbReference>
<dbReference type="Pfam" id="PF00848">
    <property type="entry name" value="Ring_hydroxyl_A"/>
    <property type="match status" value="1"/>
</dbReference>
<evidence type="ECO:0000256" key="7">
    <source>
        <dbReference type="ARBA" id="ARBA00023027"/>
    </source>
</evidence>
<keyword evidence="3" id="KW-0479">Metal-binding</keyword>
<dbReference type="Proteomes" id="UP001501183">
    <property type="component" value="Unassembled WGS sequence"/>
</dbReference>
<dbReference type="CDD" id="cd03469">
    <property type="entry name" value="Rieske_RO_Alpha_N"/>
    <property type="match status" value="1"/>
</dbReference>
<dbReference type="Gene3D" id="2.102.10.10">
    <property type="entry name" value="Rieske [2Fe-2S] iron-sulphur domain"/>
    <property type="match status" value="1"/>
</dbReference>
<evidence type="ECO:0000256" key="5">
    <source>
        <dbReference type="ARBA" id="ARBA00023004"/>
    </source>
</evidence>
<dbReference type="PRINTS" id="PR00090">
    <property type="entry name" value="RNGDIOXGNASE"/>
</dbReference>
<evidence type="ECO:0000256" key="1">
    <source>
        <dbReference type="ARBA" id="ARBA00001962"/>
    </source>
</evidence>
<evidence type="ECO:0000259" key="8">
    <source>
        <dbReference type="PROSITE" id="PS51296"/>
    </source>
</evidence>
<keyword evidence="10" id="KW-1185">Reference proteome</keyword>
<dbReference type="InterPro" id="IPR017941">
    <property type="entry name" value="Rieske_2Fe-2S"/>
</dbReference>
<dbReference type="Gene3D" id="3.90.380.10">
    <property type="entry name" value="Naphthalene 1,2-dioxygenase Alpha Subunit, Chain A, domain 1"/>
    <property type="match status" value="2"/>
</dbReference>
<dbReference type="SUPFAM" id="SSF55961">
    <property type="entry name" value="Bet v1-like"/>
    <property type="match status" value="1"/>
</dbReference>
<proteinExistence type="predicted"/>
<keyword evidence="7" id="KW-0520">NAD</keyword>
<protein>
    <recommendedName>
        <fullName evidence="8">Rieske domain-containing protein</fullName>
    </recommendedName>
</protein>
<dbReference type="PROSITE" id="PS00570">
    <property type="entry name" value="RING_HYDROXYL_ALPHA"/>
    <property type="match status" value="1"/>
</dbReference>
<keyword evidence="6" id="KW-0411">Iron-sulfur</keyword>
<evidence type="ECO:0000313" key="10">
    <source>
        <dbReference type="Proteomes" id="UP001501183"/>
    </source>
</evidence>
<dbReference type="SUPFAM" id="SSF50022">
    <property type="entry name" value="ISP domain"/>
    <property type="match status" value="1"/>
</dbReference>
<comment type="caution">
    <text evidence="9">The sequence shown here is derived from an EMBL/GenBank/DDBJ whole genome shotgun (WGS) entry which is preliminary data.</text>
</comment>
<evidence type="ECO:0000256" key="6">
    <source>
        <dbReference type="ARBA" id="ARBA00023014"/>
    </source>
</evidence>
<accession>A0ABP8NZ15</accession>
<organism evidence="9 10">
    <name type="scientific">Rhodococcus olei</name>
    <dbReference type="NCBI Taxonomy" id="2161675"/>
    <lineage>
        <taxon>Bacteria</taxon>
        <taxon>Bacillati</taxon>
        <taxon>Actinomycetota</taxon>
        <taxon>Actinomycetes</taxon>
        <taxon>Mycobacteriales</taxon>
        <taxon>Nocardiaceae</taxon>
        <taxon>Rhodococcus</taxon>
    </lineage>
</organism>
<keyword evidence="5" id="KW-0408">Iron</keyword>
<evidence type="ECO:0000256" key="4">
    <source>
        <dbReference type="ARBA" id="ARBA00023002"/>
    </source>
</evidence>
<name>A0ABP8NZ15_9NOCA</name>
<dbReference type="PANTHER" id="PTHR43756:SF5">
    <property type="entry name" value="CHOLINE MONOOXYGENASE, CHLOROPLASTIC"/>
    <property type="match status" value="1"/>
</dbReference>
<dbReference type="PROSITE" id="PS51296">
    <property type="entry name" value="RIESKE"/>
    <property type="match status" value="1"/>
</dbReference>
<comment type="cofactor">
    <cofactor evidence="1">
        <name>Fe cation</name>
        <dbReference type="ChEBI" id="CHEBI:24875"/>
    </cofactor>
</comment>
<dbReference type="InterPro" id="IPR015881">
    <property type="entry name" value="ARHD_Rieske_2Fe_2S"/>
</dbReference>
<dbReference type="InterPro" id="IPR015879">
    <property type="entry name" value="Ring_hydroxy_dOase_asu_C_dom"/>
</dbReference>
<sequence length="390" mass="44533">MELQTQRRLRQELLDFIDNRSTDYASDVMRVDPAVYYDPDYLKEEFEVVFGDNPVIVAHHSELTEPGDFLTVDVAGTPLIVVRQDDGSVKAFANACRHRGAKVELAESGRRRMFACPYHKWCYSRDGGIRSIPFDDGFVGLDRNEVGLVEYPAVEYAGFIWSKAKPGTELDIPAYIGSELEKDVVASKVADAKLYQKRTFHLDMNWKVVMDGFTDAYHLQFVHPETVGPFFHTNIYKCDIYDKNWRMTVARRGVVDFRDSDLTDGEFPKYAIAGLQFYPGNIIARAPAHFEVWAIRPNPEDLSKCVVTLWFMVDELPVSDKAKRFREKNWEIVLKAVEGEDWVVAKTVTDVLPHSNVPDLFFGRNEKATQHLHQTIARDIEAARAKEATA</sequence>
<evidence type="ECO:0000256" key="2">
    <source>
        <dbReference type="ARBA" id="ARBA00022714"/>
    </source>
</evidence>
<dbReference type="InterPro" id="IPR001663">
    <property type="entry name" value="Rng_hydr_dOase-A"/>
</dbReference>
<evidence type="ECO:0000256" key="3">
    <source>
        <dbReference type="ARBA" id="ARBA00022723"/>
    </source>
</evidence>
<dbReference type="InterPro" id="IPR036922">
    <property type="entry name" value="Rieske_2Fe-2S_sf"/>
</dbReference>
<evidence type="ECO:0000313" key="9">
    <source>
        <dbReference type="EMBL" id="GAA4475043.1"/>
    </source>
</evidence>
<dbReference type="EMBL" id="BAABFB010000024">
    <property type="protein sequence ID" value="GAA4475043.1"/>
    <property type="molecule type" value="Genomic_DNA"/>
</dbReference>